<reference evidence="2 3" key="1">
    <citation type="submission" date="2020-08" db="EMBL/GenBank/DDBJ databases">
        <authorList>
            <person name="Newling K."/>
            <person name="Davey J."/>
            <person name="Forrester S."/>
        </authorList>
    </citation>
    <scope>NUCLEOTIDE SEQUENCE [LARGE SCALE GENOMIC DNA]</scope>
    <source>
        <strain evidence="3">Crithidia deanei Carvalho (ATCC PRA-265)</strain>
    </source>
</reference>
<dbReference type="PANTHER" id="PTHR24110">
    <property type="entry name" value="CENTROSOMAL PROTEIN OF 78 KDA"/>
    <property type="match status" value="1"/>
</dbReference>
<evidence type="ECO:0000313" key="3">
    <source>
        <dbReference type="Proteomes" id="UP000515908"/>
    </source>
</evidence>
<dbReference type="EMBL" id="LR877172">
    <property type="protein sequence ID" value="CAD2222858.1"/>
    <property type="molecule type" value="Genomic_DNA"/>
</dbReference>
<accession>A0A7G2CSV2</accession>
<keyword evidence="1" id="KW-0812">Transmembrane</keyword>
<sequence>MRFFPDERIPFTKTPLKTRQDIAQRRLCLAYIAPLLYLDGGLLFHIKLFVCRYAQLTDHDAAAVARILEEKTCTVEQMDLSHNAITDKGVKEFVDALKKNKTLVELILTENDQITSEKLLKSVERHLRRNREQKEKH</sequence>
<dbReference type="PANTHER" id="PTHR24110:SF3">
    <property type="entry name" value="CENTROSOMAL PROTEIN OF 78 KDA"/>
    <property type="match status" value="1"/>
</dbReference>
<dbReference type="Gene3D" id="3.80.10.10">
    <property type="entry name" value="Ribonuclease Inhibitor"/>
    <property type="match status" value="1"/>
</dbReference>
<proteinExistence type="predicted"/>
<gene>
    <name evidence="2" type="ORF">ADEAN_001041200</name>
</gene>
<protein>
    <submittedName>
        <fullName evidence="2">Leucine Rich repeat, putative</fullName>
    </submittedName>
</protein>
<dbReference type="AlphaFoldDB" id="A0A7G2CSV2"/>
<organism evidence="2 3">
    <name type="scientific">Angomonas deanei</name>
    <dbReference type="NCBI Taxonomy" id="59799"/>
    <lineage>
        <taxon>Eukaryota</taxon>
        <taxon>Discoba</taxon>
        <taxon>Euglenozoa</taxon>
        <taxon>Kinetoplastea</taxon>
        <taxon>Metakinetoplastina</taxon>
        <taxon>Trypanosomatida</taxon>
        <taxon>Trypanosomatidae</taxon>
        <taxon>Strigomonadinae</taxon>
        <taxon>Angomonas</taxon>
    </lineage>
</organism>
<dbReference type="Pfam" id="PF13516">
    <property type="entry name" value="LRR_6"/>
    <property type="match status" value="2"/>
</dbReference>
<dbReference type="OrthoDB" id="120976at2759"/>
<name>A0A7G2CSV2_9TRYP</name>
<keyword evidence="1" id="KW-0472">Membrane</keyword>
<dbReference type="VEuPathDB" id="TriTrypDB:ADEAN_001041200"/>
<feature type="transmembrane region" description="Helical" evidence="1">
    <location>
        <begin position="27"/>
        <end position="46"/>
    </location>
</feature>
<dbReference type="SUPFAM" id="SSF52047">
    <property type="entry name" value="RNI-like"/>
    <property type="match status" value="1"/>
</dbReference>
<dbReference type="InterPro" id="IPR001611">
    <property type="entry name" value="Leu-rich_rpt"/>
</dbReference>
<keyword evidence="3" id="KW-1185">Reference proteome</keyword>
<keyword evidence="1" id="KW-1133">Transmembrane helix</keyword>
<dbReference type="Proteomes" id="UP000515908">
    <property type="component" value="Chromosome 28"/>
</dbReference>
<dbReference type="InterPro" id="IPR032675">
    <property type="entry name" value="LRR_dom_sf"/>
</dbReference>
<evidence type="ECO:0000256" key="1">
    <source>
        <dbReference type="SAM" id="Phobius"/>
    </source>
</evidence>
<evidence type="ECO:0000313" key="2">
    <source>
        <dbReference type="EMBL" id="CAD2222858.1"/>
    </source>
</evidence>